<dbReference type="PROSITE" id="PS00455">
    <property type="entry name" value="AMP_BINDING"/>
    <property type="match status" value="1"/>
</dbReference>
<gene>
    <name evidence="7" type="ORF">F3087_04025</name>
</gene>
<evidence type="ECO:0000313" key="7">
    <source>
        <dbReference type="EMBL" id="KAA8890461.1"/>
    </source>
</evidence>
<dbReference type="Gene3D" id="3.30.300.30">
    <property type="match status" value="1"/>
</dbReference>
<dbReference type="GO" id="GO:0006631">
    <property type="term" value="P:fatty acid metabolic process"/>
    <property type="evidence" value="ECO:0007669"/>
    <property type="project" value="TreeGrafter"/>
</dbReference>
<dbReference type="Gene3D" id="3.40.50.720">
    <property type="entry name" value="NAD(P)-binding Rossmann-like Domain"/>
    <property type="match status" value="1"/>
</dbReference>
<dbReference type="SUPFAM" id="SSF56801">
    <property type="entry name" value="Acetyl-CoA synthetase-like"/>
    <property type="match status" value="1"/>
</dbReference>
<dbReference type="PANTHER" id="PTHR43201">
    <property type="entry name" value="ACYL-COA SYNTHETASE"/>
    <property type="match status" value="1"/>
</dbReference>
<keyword evidence="3" id="KW-0597">Phosphoprotein</keyword>
<dbReference type="Pfam" id="PF00106">
    <property type="entry name" value="adh_short"/>
    <property type="match status" value="1"/>
</dbReference>
<dbReference type="PANTHER" id="PTHR43201:SF5">
    <property type="entry name" value="MEDIUM-CHAIN ACYL-COA LIGASE ACSF2, MITOCHONDRIAL"/>
    <property type="match status" value="1"/>
</dbReference>
<dbReference type="Gene3D" id="3.40.50.12780">
    <property type="entry name" value="N-terminal domain of ligase-like"/>
    <property type="match status" value="1"/>
</dbReference>
<dbReference type="Pfam" id="PF00501">
    <property type="entry name" value="AMP-binding"/>
    <property type="match status" value="1"/>
</dbReference>
<accession>A0A5N0ERL2</accession>
<feature type="domain" description="AMP-dependent synthetase/ligase" evidence="5">
    <location>
        <begin position="352"/>
        <end position="722"/>
    </location>
</feature>
<organism evidence="7 8">
    <name type="scientific">Nocardia colli</name>
    <dbReference type="NCBI Taxonomy" id="2545717"/>
    <lineage>
        <taxon>Bacteria</taxon>
        <taxon>Bacillati</taxon>
        <taxon>Actinomycetota</taxon>
        <taxon>Actinomycetes</taxon>
        <taxon>Mycobacteriales</taxon>
        <taxon>Nocardiaceae</taxon>
        <taxon>Nocardia</taxon>
    </lineage>
</organism>
<dbReference type="AlphaFoldDB" id="A0A5N0ERL2"/>
<keyword evidence="4" id="KW-0436">Ligase</keyword>
<dbReference type="InterPro" id="IPR036291">
    <property type="entry name" value="NAD(P)-bd_dom_sf"/>
</dbReference>
<evidence type="ECO:0000313" key="8">
    <source>
        <dbReference type="Proteomes" id="UP000323876"/>
    </source>
</evidence>
<dbReference type="GO" id="GO:0031956">
    <property type="term" value="F:medium-chain fatty acid-CoA ligase activity"/>
    <property type="evidence" value="ECO:0007669"/>
    <property type="project" value="TreeGrafter"/>
</dbReference>
<dbReference type="InterPro" id="IPR025110">
    <property type="entry name" value="AMP-bd_C"/>
</dbReference>
<dbReference type="PRINTS" id="PR00081">
    <property type="entry name" value="GDHRDH"/>
</dbReference>
<evidence type="ECO:0000259" key="5">
    <source>
        <dbReference type="Pfam" id="PF00501"/>
    </source>
</evidence>
<evidence type="ECO:0000256" key="1">
    <source>
        <dbReference type="ARBA" id="ARBA00006432"/>
    </source>
</evidence>
<dbReference type="SUPFAM" id="SSF51735">
    <property type="entry name" value="NAD(P)-binding Rossmann-fold domains"/>
    <property type="match status" value="1"/>
</dbReference>
<dbReference type="InterPro" id="IPR002347">
    <property type="entry name" value="SDR_fam"/>
</dbReference>
<dbReference type="FunFam" id="3.30.300.30:FF:000008">
    <property type="entry name" value="2,3-dihydroxybenzoate-AMP ligase"/>
    <property type="match status" value="1"/>
</dbReference>
<dbReference type="InterPro" id="IPR000873">
    <property type="entry name" value="AMP-dep_synth/lig_dom"/>
</dbReference>
<proteinExistence type="inferred from homology"/>
<evidence type="ECO:0000256" key="2">
    <source>
        <dbReference type="ARBA" id="ARBA00022450"/>
    </source>
</evidence>
<comment type="caution">
    <text evidence="7">The sequence shown here is derived from an EMBL/GenBank/DDBJ whole genome shotgun (WGS) entry which is preliminary data.</text>
</comment>
<protein>
    <submittedName>
        <fullName evidence="7">SDR family NAD(P)-dependent oxidoreductase</fullName>
    </submittedName>
</protein>
<dbReference type="InterPro" id="IPR020845">
    <property type="entry name" value="AMP-binding_CS"/>
</dbReference>
<feature type="domain" description="AMP-binding enzyme C-terminal" evidence="6">
    <location>
        <begin position="770"/>
        <end position="845"/>
    </location>
</feature>
<evidence type="ECO:0000256" key="3">
    <source>
        <dbReference type="ARBA" id="ARBA00022553"/>
    </source>
</evidence>
<dbReference type="Proteomes" id="UP000323876">
    <property type="component" value="Unassembled WGS sequence"/>
</dbReference>
<dbReference type="InterPro" id="IPR042099">
    <property type="entry name" value="ANL_N_sf"/>
</dbReference>
<comment type="similarity">
    <text evidence="1">Belongs to the ATP-dependent AMP-binding enzyme family.</text>
</comment>
<dbReference type="OrthoDB" id="9803968at2"/>
<sequence>MPELPRPIRLALGATSPGIGDRRLANAVRDKVILVTGASSGVGRASARRLAAAGATVLVVARRADLLEELRTEITNAGGVAHVYPADLSDLADCERLGHTVLDRHGHVDVLVHNAAKSIRRWLSDSTDRFDNYEDTTMVNYLGPVRLIMTLLPAMRARGAGHLVNVSTVAVHLPPIEWTAYVASKAAFLSWLRGAGPELRADGITSTSIHLQLVRSPMLGPSRMFRYIPAMSSAEAASMVCRAIVDRPAAIRPWWERAGVPLMYAMENIGIGERAKALYVQAANPASRPNGRMGAAIEQAEQIAHFLDDSVTALGKLGASGVHRTLPLTRLPQVVAALQGGAALSTVLALFAARFPQRPAIIDDYGLITAGELHSRVEALAAALRDRFEIGAGSRVGVLCRNHRGFVEALFAAARLSADVIPLNYGFAGPQLGQLLARENIGLLCYDAEFESSLADSGYPGARMVVSPPGADLISDAETPTSEQLIVVGGKRVRRPAYNASVVLLTAGTTGVPKGAPRRLGLRDALAVVRRTRPSMALAIGEVARFGAVPRAGSPMVVAPPLHHLFGLLGLVSGFALTSPVVLHKRFEPERTLADIEQYRVGVACLVPTMLKRIMDLPSEVRASYGHRTLRAVPCGAAPLPPLIATAFMDEFGDILYNAYGASEIGPCTLATPADLRAAPGTVGYPPRGLVELRILDDAGQEVPRGTTGRIFNRNPLTFLGYSDGSGKELVDGFMSTGDVGHFDSAGRLFIDGRDDDMIVSGGENVFPAEVEDLLLAHPALADVGVIGVPDDEFGQRLVAFVVRATDAEPTASELQAFVKANLAGYKVPRDIVFVAELPRTTTGKLRRKQLAESAAAKSMEVTG</sequence>
<reference evidence="7 8" key="1">
    <citation type="submission" date="2019-09" db="EMBL/GenBank/DDBJ databases">
        <authorList>
            <person name="Wang X."/>
        </authorList>
    </citation>
    <scope>NUCLEOTIDE SEQUENCE [LARGE SCALE GENOMIC DNA]</scope>
    <source>
        <strain evidence="7 8">CICC 11023</strain>
    </source>
</reference>
<name>A0A5N0ERL2_9NOCA</name>
<dbReference type="Pfam" id="PF13193">
    <property type="entry name" value="AMP-binding_C"/>
    <property type="match status" value="1"/>
</dbReference>
<evidence type="ECO:0000259" key="6">
    <source>
        <dbReference type="Pfam" id="PF13193"/>
    </source>
</evidence>
<dbReference type="InterPro" id="IPR045851">
    <property type="entry name" value="AMP-bd_C_sf"/>
</dbReference>
<evidence type="ECO:0000256" key="4">
    <source>
        <dbReference type="ARBA" id="ARBA00022598"/>
    </source>
</evidence>
<dbReference type="RefSeq" id="WP_150400371.1">
    <property type="nucleotide sequence ID" value="NZ_VXLC01000001.1"/>
</dbReference>
<keyword evidence="2" id="KW-0596">Phosphopantetheine</keyword>
<dbReference type="EMBL" id="VXLC01000001">
    <property type="protein sequence ID" value="KAA8890461.1"/>
    <property type="molecule type" value="Genomic_DNA"/>
</dbReference>
<keyword evidence="8" id="KW-1185">Reference proteome</keyword>